<proteinExistence type="predicted"/>
<protein>
    <submittedName>
        <fullName evidence="1">Uncharacterized protein</fullName>
    </submittedName>
</protein>
<dbReference type="RefSeq" id="WP_035685332.1">
    <property type="nucleotide sequence ID" value="NZ_JPRL01000001.1"/>
</dbReference>
<organism evidence="1 2">
    <name type="scientific">Flavobacterium reichenbachii</name>
    <dbReference type="NCBI Taxonomy" id="362418"/>
    <lineage>
        <taxon>Bacteria</taxon>
        <taxon>Pseudomonadati</taxon>
        <taxon>Bacteroidota</taxon>
        <taxon>Flavobacteriia</taxon>
        <taxon>Flavobacteriales</taxon>
        <taxon>Flavobacteriaceae</taxon>
        <taxon>Flavobacterium</taxon>
    </lineage>
</organism>
<evidence type="ECO:0000313" key="1">
    <source>
        <dbReference type="EMBL" id="KFF06664.1"/>
    </source>
</evidence>
<accession>A0A085ZQF0</accession>
<dbReference type="EMBL" id="JPRL01000001">
    <property type="protein sequence ID" value="KFF06664.1"/>
    <property type="molecule type" value="Genomic_DNA"/>
</dbReference>
<dbReference type="AlphaFoldDB" id="A0A085ZQF0"/>
<dbReference type="Proteomes" id="UP000028715">
    <property type="component" value="Unassembled WGS sequence"/>
</dbReference>
<comment type="caution">
    <text evidence="1">The sequence shown here is derived from an EMBL/GenBank/DDBJ whole genome shotgun (WGS) entry which is preliminary data.</text>
</comment>
<evidence type="ECO:0000313" key="2">
    <source>
        <dbReference type="Proteomes" id="UP000028715"/>
    </source>
</evidence>
<dbReference type="OrthoDB" id="1271386at2"/>
<name>A0A085ZQF0_9FLAO</name>
<sequence length="221" mass="25944">MKKIIVALILIVLSFASGFWVNQNFYSDRKTEETENEKLQDTAEINRQKRLENLSPTYTIRGGLPDYKDKYRYVIDRWYNFSFRVTAGGCTNQDEYPIDEAQNHKTDSILKKRIGINWRERFEKSVDSLYKIDSLSINIAENNSEIKKLTNKKLAHKSKDYVSYKCYPTTSDNVKIVSIEWEGKIYKDSTKVSYLRAIVDLKAKRVIEIEKTEKEGSNFMF</sequence>
<keyword evidence="2" id="KW-1185">Reference proteome</keyword>
<dbReference type="STRING" id="362418.IW19_14615"/>
<gene>
    <name evidence="1" type="ORF">IW19_14615</name>
</gene>
<reference evidence="1 2" key="1">
    <citation type="submission" date="2014-07" db="EMBL/GenBank/DDBJ databases">
        <title>Genome of Flavobacterium reichenbachii LMG 25512.</title>
        <authorList>
            <person name="Stropko S.J."/>
            <person name="Pipes S.E."/>
            <person name="Newman J.D."/>
        </authorList>
    </citation>
    <scope>NUCLEOTIDE SEQUENCE [LARGE SCALE GENOMIC DNA]</scope>
    <source>
        <strain evidence="1 2">LMG 25512</strain>
    </source>
</reference>